<accession>A0A645B1Y0</accession>
<evidence type="ECO:0000313" key="2">
    <source>
        <dbReference type="EMBL" id="MPM59462.1"/>
    </source>
</evidence>
<protein>
    <submittedName>
        <fullName evidence="2">Uncharacterized protein</fullName>
    </submittedName>
</protein>
<feature type="compositionally biased region" description="Basic and acidic residues" evidence="1">
    <location>
        <begin position="70"/>
        <end position="80"/>
    </location>
</feature>
<comment type="caution">
    <text evidence="2">The sequence shown here is derived from an EMBL/GenBank/DDBJ whole genome shotgun (WGS) entry which is preliminary data.</text>
</comment>
<proteinExistence type="predicted"/>
<sequence length="96" mass="10432">MGIFHHGAGLFHILLVRQRGIIHHHAVPARVYAAFRKRFVAAVIKMQGNAHGSAFAGGVDHVQHPLHAVGRDGARRRLNDDVPPGALGGMHDRDGR</sequence>
<dbReference type="AlphaFoldDB" id="A0A645B1Y0"/>
<gene>
    <name evidence="2" type="ORF">SDC9_106304</name>
</gene>
<evidence type="ECO:0000256" key="1">
    <source>
        <dbReference type="SAM" id="MobiDB-lite"/>
    </source>
</evidence>
<reference evidence="2" key="1">
    <citation type="submission" date="2019-08" db="EMBL/GenBank/DDBJ databases">
        <authorList>
            <person name="Kucharzyk K."/>
            <person name="Murdoch R.W."/>
            <person name="Higgins S."/>
            <person name="Loffler F."/>
        </authorList>
    </citation>
    <scope>NUCLEOTIDE SEQUENCE</scope>
</reference>
<dbReference type="EMBL" id="VSSQ01017302">
    <property type="protein sequence ID" value="MPM59462.1"/>
    <property type="molecule type" value="Genomic_DNA"/>
</dbReference>
<organism evidence="2">
    <name type="scientific">bioreactor metagenome</name>
    <dbReference type="NCBI Taxonomy" id="1076179"/>
    <lineage>
        <taxon>unclassified sequences</taxon>
        <taxon>metagenomes</taxon>
        <taxon>ecological metagenomes</taxon>
    </lineage>
</organism>
<feature type="region of interest" description="Disordered" evidence="1">
    <location>
        <begin position="70"/>
        <end position="96"/>
    </location>
</feature>
<name>A0A645B1Y0_9ZZZZ</name>